<dbReference type="InParanoid" id="K1R890"/>
<gene>
    <name evidence="2" type="ORF">CGI_10020353</name>
</gene>
<comment type="caution">
    <text evidence="1">Lacks conserved residue(s) required for the propagation of feature annotation.</text>
</comment>
<dbReference type="GO" id="GO:0005615">
    <property type="term" value="C:extracellular space"/>
    <property type="evidence" value="ECO:0007669"/>
    <property type="project" value="TreeGrafter"/>
</dbReference>
<accession>K1R890</accession>
<dbReference type="EMBL" id="JH817391">
    <property type="protein sequence ID" value="EKC30186.1"/>
    <property type="molecule type" value="Genomic_DNA"/>
</dbReference>
<dbReference type="InterPro" id="IPR011641">
    <property type="entry name" value="Tyr-kin_ephrin_A/B_rcpt-like"/>
</dbReference>
<dbReference type="InterPro" id="IPR009030">
    <property type="entry name" value="Growth_fac_rcpt_cys_sf"/>
</dbReference>
<proteinExistence type="predicted"/>
<dbReference type="InterPro" id="IPR052071">
    <property type="entry name" value="SCUB_EGF-like_domain"/>
</dbReference>
<dbReference type="SMART" id="SM01411">
    <property type="entry name" value="Ephrin_rec_like"/>
    <property type="match status" value="15"/>
</dbReference>
<dbReference type="SMART" id="SM00181">
    <property type="entry name" value="EGF"/>
    <property type="match status" value="7"/>
</dbReference>
<keyword evidence="1" id="KW-1015">Disulfide bond</keyword>
<organism evidence="2">
    <name type="scientific">Magallana gigas</name>
    <name type="common">Pacific oyster</name>
    <name type="synonym">Crassostrea gigas</name>
    <dbReference type="NCBI Taxonomy" id="29159"/>
    <lineage>
        <taxon>Eukaryota</taxon>
        <taxon>Metazoa</taxon>
        <taxon>Spiralia</taxon>
        <taxon>Lophotrochozoa</taxon>
        <taxon>Mollusca</taxon>
        <taxon>Bivalvia</taxon>
        <taxon>Autobranchia</taxon>
        <taxon>Pteriomorphia</taxon>
        <taxon>Ostreida</taxon>
        <taxon>Ostreoidea</taxon>
        <taxon>Ostreidae</taxon>
        <taxon>Magallana</taxon>
    </lineage>
</organism>
<keyword evidence="1" id="KW-0245">EGF-like domain</keyword>
<dbReference type="PANTHER" id="PTHR24046:SF5">
    <property type="entry name" value="EGF-LIKE DOMAIN-CONTAINING PROTEIN"/>
    <property type="match status" value="1"/>
</dbReference>
<name>K1R890_MAGGI</name>
<dbReference type="PANTHER" id="PTHR24046">
    <property type="entry name" value="SIGNAL PEPTIDE, CUB AND EGF-LIKE DOMAIN-CONTAINING"/>
    <property type="match status" value="1"/>
</dbReference>
<dbReference type="InterPro" id="IPR000742">
    <property type="entry name" value="EGF"/>
</dbReference>
<dbReference type="GO" id="GO:0007165">
    <property type="term" value="P:signal transduction"/>
    <property type="evidence" value="ECO:0007669"/>
    <property type="project" value="TreeGrafter"/>
</dbReference>
<dbReference type="PROSITE" id="PS50026">
    <property type="entry name" value="EGF_3"/>
    <property type="match status" value="1"/>
</dbReference>
<sequence length="1348" mass="146675">MASDDNGNTAMCHSKLYVRYKDECPAPRTSSTVNYCSGSSGDICKLECPSNQQLSLPAPKYIPCSELGVYNPLKPQEKTVLPSCGDIMSTTIQIDVSMVYSLQVTCSDTFETAMETKLMADFKNKIYQTWNTLCSSSDCSDVSIKPSCVPDSKQMMMAIQIKSLSNEITRRSGGSEKYTPKEVLRVLIFEEDAFDAEDIGGAKVLNDQVVITETVSCPGGYMVIGDNCVACSMGTFYNSTSQNCEFCPVGTYGSSTGLTNCTVCGSGKTTLGVGYTASSDCVGGCPIGKYWDGSECAHCPKHYYQNMTGKDYCFSCPLGKKTSGMGSNSSSQCFDDCPEGTELKPDGKCVECPRGYYRSFLEDVCTECPAGNTTAGNGSTSKDSCYMTICYNGTYRNKTANVCESCPVGEYQPEDLQEECIKCPTKYSTESAGKNNITDCKFYCPKGYEILSAANETCLPCSRGFYKDNSNLFGSCVSCPTGNTTEKMNSTSIESCSITMCLGGHFFNQTSMMCEKCPRGSWNNGNFTMKFEDCVACPVNFTTTGPGMTSEDNCTLLDCDPGSYISGTDCLLCDYGYYQTARHQESCIKCGDNLNTSIEGASKQEECQLYCGAGLEGQDSCTPCKEGFVKGGSGTFMCQECTGNLTSNDARTECTELFCDKGFYSNAHQNSCMPCDIGYFKKDRGNALKCTGCPDGFLTPNIASTSAENCNEPFCIPGHYLNSSDVCVPCLIGFYKDVTGNGNCTACPSNLTTPLISSTELSNCSIVVCDAGEKRISSNNTCMKCPLGYYQPKRGENDCIKCGDGQTTEQVGTDTMTGCIPICPAGEEYVSTSKTCKECLLGSYKSEIGNNKACTRCPGGYTTEFTGSISVSNCSLPDCLPGTYRSAGGCQNCTVGTYQDLNSQESCKPCPSVKNTTETTGAKSESYCIKFCLPGQQYDRTTATCQNCPKDFYTNKTISQYCIKCPAGYITYGEGSDSCVKLSVPDTGITQAPAEPVEQTYTFNLQYKATVDCNNMDIKNQIKANLLQIIRARLRKLVKRFVKLCSLPEISDCFASIEVNIKNCKTATTRKRETAPSTIDVELNIPDLGETVTDSSKNVDLQTEAVLQEDLDTQKAEYTPDALTLVDSSFVGKHVTCTEGSISTNNNQSCEKCLAGTYHDSTSNQCLNCTQNSYQDEDGQSTCINCPETECKKNPNYCKNEGKCYSNEVTIWCTCKERFSGPTCEDQAELTSNTPYIIGGAVGGFALLMIIALVVISIVRCLKGSRDSSASKYSQKDDLDYNGYNYNVPLQMYDNNSKRGRMPDSYARMNPAFGYDDQFGDGYPRGNYPYREDNSAYRWQEATGDYDL</sequence>
<dbReference type="Gene3D" id="2.10.50.10">
    <property type="entry name" value="Tumor Necrosis Factor Receptor, subunit A, domain 2"/>
    <property type="match status" value="14"/>
</dbReference>
<feature type="disulfide bond" evidence="1">
    <location>
        <begin position="1215"/>
        <end position="1224"/>
    </location>
</feature>
<evidence type="ECO:0000256" key="1">
    <source>
        <dbReference type="PROSITE-ProRule" id="PRU00076"/>
    </source>
</evidence>
<reference evidence="2" key="1">
    <citation type="journal article" date="2012" name="Nature">
        <title>The oyster genome reveals stress adaptation and complexity of shell formation.</title>
        <authorList>
            <person name="Zhang G."/>
            <person name="Fang X."/>
            <person name="Guo X."/>
            <person name="Li L."/>
            <person name="Luo R."/>
            <person name="Xu F."/>
            <person name="Yang P."/>
            <person name="Zhang L."/>
            <person name="Wang X."/>
            <person name="Qi H."/>
            <person name="Xiong Z."/>
            <person name="Que H."/>
            <person name="Xie Y."/>
            <person name="Holland P.W."/>
            <person name="Paps J."/>
            <person name="Zhu Y."/>
            <person name="Wu F."/>
            <person name="Chen Y."/>
            <person name="Wang J."/>
            <person name="Peng C."/>
            <person name="Meng J."/>
            <person name="Yang L."/>
            <person name="Liu J."/>
            <person name="Wen B."/>
            <person name="Zhang N."/>
            <person name="Huang Z."/>
            <person name="Zhu Q."/>
            <person name="Feng Y."/>
            <person name="Mount A."/>
            <person name="Hedgecock D."/>
            <person name="Xu Z."/>
            <person name="Liu Y."/>
            <person name="Domazet-Loso T."/>
            <person name="Du Y."/>
            <person name="Sun X."/>
            <person name="Zhang S."/>
            <person name="Liu B."/>
            <person name="Cheng P."/>
            <person name="Jiang X."/>
            <person name="Li J."/>
            <person name="Fan D."/>
            <person name="Wang W."/>
            <person name="Fu W."/>
            <person name="Wang T."/>
            <person name="Wang B."/>
            <person name="Zhang J."/>
            <person name="Peng Z."/>
            <person name="Li Y."/>
            <person name="Li N."/>
            <person name="Wang J."/>
            <person name="Chen M."/>
            <person name="He Y."/>
            <person name="Tan F."/>
            <person name="Song X."/>
            <person name="Zheng Q."/>
            <person name="Huang R."/>
            <person name="Yang H."/>
            <person name="Du X."/>
            <person name="Chen L."/>
            <person name="Yang M."/>
            <person name="Gaffney P.M."/>
            <person name="Wang S."/>
            <person name="Luo L."/>
            <person name="She Z."/>
            <person name="Ming Y."/>
            <person name="Huang W."/>
            <person name="Zhang S."/>
            <person name="Huang B."/>
            <person name="Zhang Y."/>
            <person name="Qu T."/>
            <person name="Ni P."/>
            <person name="Miao G."/>
            <person name="Wang J."/>
            <person name="Wang Q."/>
            <person name="Steinberg C.E."/>
            <person name="Wang H."/>
            <person name="Li N."/>
            <person name="Qian L."/>
            <person name="Zhang G."/>
            <person name="Li Y."/>
            <person name="Yang H."/>
            <person name="Liu X."/>
            <person name="Wang J."/>
            <person name="Yin Y."/>
            <person name="Wang J."/>
        </authorList>
    </citation>
    <scope>NUCLEOTIDE SEQUENCE [LARGE SCALE GENOMIC DNA]</scope>
    <source>
        <strain evidence="2">05x7-T-G4-1.051#20</strain>
    </source>
</reference>
<evidence type="ECO:0000313" key="2">
    <source>
        <dbReference type="EMBL" id="EKC30186.1"/>
    </source>
</evidence>
<dbReference type="Pfam" id="PF07699">
    <property type="entry name" value="Ephrin_rec_like"/>
    <property type="match status" value="14"/>
</dbReference>
<dbReference type="GO" id="GO:0009986">
    <property type="term" value="C:cell surface"/>
    <property type="evidence" value="ECO:0007669"/>
    <property type="project" value="TreeGrafter"/>
</dbReference>
<protein>
    <submittedName>
        <fullName evidence="2">Signal peptide, CUB and EGF-like domain-containing protein 3</fullName>
    </submittedName>
</protein>
<dbReference type="HOGENOM" id="CLU_258158_0_0_1"/>
<dbReference type="SUPFAM" id="SSF57184">
    <property type="entry name" value="Growth factor receptor domain"/>
    <property type="match status" value="5"/>
</dbReference>
<dbReference type="CDD" id="cd12087">
    <property type="entry name" value="TM_EGFR-like"/>
    <property type="match status" value="1"/>
</dbReference>
<dbReference type="PROSITE" id="PS00022">
    <property type="entry name" value="EGF_1"/>
    <property type="match status" value="1"/>
</dbReference>